<proteinExistence type="predicted"/>
<dbReference type="RefSeq" id="WP_028764010.1">
    <property type="nucleotide sequence ID" value="NZ_BPEU01000023.1"/>
</dbReference>
<evidence type="ECO:0000313" key="1">
    <source>
        <dbReference type="EMBL" id="GIU43814.1"/>
    </source>
</evidence>
<accession>A0A1E5ITG9</accession>
<name>A0A1E5ITG9_SHECO</name>
<comment type="caution">
    <text evidence="2">The sequence shown here is derived from an EMBL/GenBank/DDBJ whole genome shotgun (WGS) entry which is preliminary data.</text>
</comment>
<dbReference type="EMBL" id="BPEU01000023">
    <property type="protein sequence ID" value="GIU43814.1"/>
    <property type="molecule type" value="Genomic_DNA"/>
</dbReference>
<dbReference type="Proteomes" id="UP000095230">
    <property type="component" value="Unassembled WGS sequence"/>
</dbReference>
<organism evidence="2 3">
    <name type="scientific">Shewanella colwelliana</name>
    <name type="common">Alteromonas colwelliana</name>
    <dbReference type="NCBI Taxonomy" id="23"/>
    <lineage>
        <taxon>Bacteria</taxon>
        <taxon>Pseudomonadati</taxon>
        <taxon>Pseudomonadota</taxon>
        <taxon>Gammaproteobacteria</taxon>
        <taxon>Alteromonadales</taxon>
        <taxon>Shewanellaceae</taxon>
        <taxon>Shewanella</taxon>
    </lineage>
</organism>
<gene>
    <name evidence="2" type="ORF">BEL05_00415</name>
    <name evidence="1" type="ORF">TUM3794_30370</name>
</gene>
<dbReference type="Proteomes" id="UP000773469">
    <property type="component" value="Unassembled WGS sequence"/>
</dbReference>
<protein>
    <submittedName>
        <fullName evidence="2">Uncharacterized protein</fullName>
    </submittedName>
</protein>
<reference evidence="1 4" key="2">
    <citation type="submission" date="2021-05" db="EMBL/GenBank/DDBJ databases">
        <title>Molecular characterization for Shewanella algae harboring chromosomal blaOXA-55-like strains isolated from clinical and environment sample.</title>
        <authorList>
            <person name="Ohama Y."/>
            <person name="Aoki K."/>
            <person name="Harada S."/>
            <person name="Moriya K."/>
            <person name="Ishii Y."/>
            <person name="Tateda K."/>
        </authorList>
    </citation>
    <scope>NUCLEOTIDE SEQUENCE [LARGE SCALE GENOMIC DNA]</scope>
    <source>
        <strain evidence="1 4">MBTL60-118</strain>
    </source>
</reference>
<keyword evidence="4" id="KW-1185">Reference proteome</keyword>
<dbReference type="OrthoDB" id="6265771at2"/>
<evidence type="ECO:0000313" key="3">
    <source>
        <dbReference type="Proteomes" id="UP000095230"/>
    </source>
</evidence>
<dbReference type="EMBL" id="MCBT01000037">
    <property type="protein sequence ID" value="OEG73727.1"/>
    <property type="molecule type" value="Genomic_DNA"/>
</dbReference>
<evidence type="ECO:0000313" key="2">
    <source>
        <dbReference type="EMBL" id="OEG73727.1"/>
    </source>
</evidence>
<evidence type="ECO:0000313" key="4">
    <source>
        <dbReference type="Proteomes" id="UP000773469"/>
    </source>
</evidence>
<sequence>MESKLRVMLDKTNVNGSQSLLQVIEMPVVEKRKRLNWQEQDMDKREIIGNWIDERPSLGDKITLYRQNDKLFLETWYNDGCHSLDEMQATEVENGIKLEDLGGNLFGEYFLLSADNSLQFCNSSECFYTAKRAAA</sequence>
<reference evidence="2 3" key="1">
    <citation type="submission" date="2016-07" db="EMBL/GenBank/DDBJ databases">
        <title>Whole-genome of two Shewanella species isolated from a digestive organ of sea cucumber Apostichopus japonicus Selenka 1867.</title>
        <authorList>
            <person name="Hong H.-H."/>
            <person name="Choi H."/>
            <person name="Cheon S."/>
            <person name="Oh J.-S."/>
            <person name="Lee H.-G."/>
            <person name="Park C."/>
        </authorList>
    </citation>
    <scope>NUCLEOTIDE SEQUENCE [LARGE SCALE GENOMIC DNA]</scope>
    <source>
        <strain evidence="2 3">CSB03KR</strain>
    </source>
</reference>
<dbReference type="AlphaFoldDB" id="A0A1E5ITG9"/>